<dbReference type="FunCoup" id="A0A165KD69">
    <property type="interactions" value="178"/>
</dbReference>
<feature type="region of interest" description="Disordered" evidence="2">
    <location>
        <begin position="227"/>
        <end position="280"/>
    </location>
</feature>
<evidence type="ECO:0000256" key="1">
    <source>
        <dbReference type="ARBA" id="ARBA00038097"/>
    </source>
</evidence>
<dbReference type="GO" id="GO:0005743">
    <property type="term" value="C:mitochondrial inner membrane"/>
    <property type="evidence" value="ECO:0007669"/>
    <property type="project" value="TreeGrafter"/>
</dbReference>
<dbReference type="Proteomes" id="UP000076842">
    <property type="component" value="Unassembled WGS sequence"/>
</dbReference>
<dbReference type="InterPro" id="IPR029058">
    <property type="entry name" value="AB_hydrolase_fold"/>
</dbReference>
<reference evidence="4 5" key="1">
    <citation type="journal article" date="2016" name="Mol. Biol. Evol.">
        <title>Comparative Genomics of Early-Diverging Mushroom-Forming Fungi Provides Insights into the Origins of Lignocellulose Decay Capabilities.</title>
        <authorList>
            <person name="Nagy L.G."/>
            <person name="Riley R."/>
            <person name="Tritt A."/>
            <person name="Adam C."/>
            <person name="Daum C."/>
            <person name="Floudas D."/>
            <person name="Sun H."/>
            <person name="Yadav J.S."/>
            <person name="Pangilinan J."/>
            <person name="Larsson K.H."/>
            <person name="Matsuura K."/>
            <person name="Barry K."/>
            <person name="Labutti K."/>
            <person name="Kuo R."/>
            <person name="Ohm R.A."/>
            <person name="Bhattacharya S.S."/>
            <person name="Shirouzu T."/>
            <person name="Yoshinaga Y."/>
            <person name="Martin F.M."/>
            <person name="Grigoriev I.V."/>
            <person name="Hibbett D.S."/>
        </authorList>
    </citation>
    <scope>NUCLEOTIDE SEQUENCE [LARGE SCALE GENOMIC DNA]</scope>
    <source>
        <strain evidence="4 5">HHB12733</strain>
    </source>
</reference>
<dbReference type="Pfam" id="PF00561">
    <property type="entry name" value="Abhydrolase_1"/>
    <property type="match status" value="1"/>
</dbReference>
<accession>A0A165KD69</accession>
<dbReference type="AlphaFoldDB" id="A0A165KD69"/>
<dbReference type="STRING" id="1353952.A0A165KD69"/>
<dbReference type="OrthoDB" id="7457040at2759"/>
<dbReference type="EMBL" id="KV423914">
    <property type="protein sequence ID" value="KZT62984.1"/>
    <property type="molecule type" value="Genomic_DNA"/>
</dbReference>
<evidence type="ECO:0000256" key="2">
    <source>
        <dbReference type="SAM" id="MobiDB-lite"/>
    </source>
</evidence>
<protein>
    <submittedName>
        <fullName evidence="4">Alpha/beta-hydrolase</fullName>
    </submittedName>
</protein>
<keyword evidence="5" id="KW-1185">Reference proteome</keyword>
<proteinExistence type="inferred from homology"/>
<keyword evidence="4" id="KW-0378">Hydrolase</keyword>
<dbReference type="GO" id="GO:0004623">
    <property type="term" value="F:phospholipase A2 activity"/>
    <property type="evidence" value="ECO:0007669"/>
    <property type="project" value="TreeGrafter"/>
</dbReference>
<name>A0A165KD69_9BASI</name>
<dbReference type="Gene3D" id="3.40.50.1820">
    <property type="entry name" value="alpha/beta hydrolase"/>
    <property type="match status" value="1"/>
</dbReference>
<dbReference type="GO" id="GO:0035965">
    <property type="term" value="P:cardiolipin acyl-chain remodeling"/>
    <property type="evidence" value="ECO:0007669"/>
    <property type="project" value="TreeGrafter"/>
</dbReference>
<evidence type="ECO:0000313" key="4">
    <source>
        <dbReference type="EMBL" id="KZT62984.1"/>
    </source>
</evidence>
<comment type="similarity">
    <text evidence="1">Belongs to the peptidase S33 family. ABHD4/ABHD5 subfamily.</text>
</comment>
<dbReference type="InParanoid" id="A0A165KD69"/>
<dbReference type="GO" id="GO:0055088">
    <property type="term" value="P:lipid homeostasis"/>
    <property type="evidence" value="ECO:0007669"/>
    <property type="project" value="TreeGrafter"/>
</dbReference>
<dbReference type="PANTHER" id="PTHR42886">
    <property type="entry name" value="RE40534P-RELATED"/>
    <property type="match status" value="1"/>
</dbReference>
<gene>
    <name evidence="4" type="ORF">CALCODRAFT_522274</name>
</gene>
<dbReference type="GO" id="GO:0042171">
    <property type="term" value="F:lysophosphatidic acid acyltransferase activity"/>
    <property type="evidence" value="ECO:0007669"/>
    <property type="project" value="TreeGrafter"/>
</dbReference>
<dbReference type="InterPro" id="IPR000073">
    <property type="entry name" value="AB_hydrolase_1"/>
</dbReference>
<dbReference type="SUPFAM" id="SSF53474">
    <property type="entry name" value="alpha/beta-Hydrolases"/>
    <property type="match status" value="1"/>
</dbReference>
<sequence>MATAAQTLEVVDLPPLPPAREIPQSWSDSIHAWWATTVQFEKESAASEERMLRRLPSFLPAGVAIPSPTPAVISRITQVALPSPQHAYINTLSMLPTTPPASEPVPTVMLHGYAAGLGFYFKNFPYLADEWVAKRGGRLYALDWLGMGRSARPPFRIRSKGVVDKVLEAESFFVDSLEAWRRAQGIEKMALVGHSLGGYLSVAYTLKYPERVSRLILLSPAGVPSSEHAHDVPSAELANPEATHGKHHHGKAKLVASTNGTATDSAKVEEAREPSKEEQARARRSMMRVVGTYLWEQGVSPFTILRWSGIYGPLLVSKYSSRRFSHLDASDIRDMHNYIYHISRAKGSGEFCISHILAPGAYAYYPVVNRIATVKVPVAFVYGDHDWMDPAGGLAAIEKLKAAGNKDARMYVVDNAGHHVYLDNDHVVNRLIVDELAGKAYTGKALYA</sequence>
<evidence type="ECO:0000313" key="5">
    <source>
        <dbReference type="Proteomes" id="UP000076842"/>
    </source>
</evidence>
<dbReference type="GO" id="GO:0006654">
    <property type="term" value="P:phosphatidic acid biosynthetic process"/>
    <property type="evidence" value="ECO:0007669"/>
    <property type="project" value="TreeGrafter"/>
</dbReference>
<dbReference type="PANTHER" id="PTHR42886:SF29">
    <property type="entry name" value="PUMMELIG, ISOFORM A"/>
    <property type="match status" value="1"/>
</dbReference>
<feature type="compositionally biased region" description="Basic and acidic residues" evidence="2">
    <location>
        <begin position="266"/>
        <end position="280"/>
    </location>
</feature>
<evidence type="ECO:0000259" key="3">
    <source>
        <dbReference type="Pfam" id="PF00561"/>
    </source>
</evidence>
<feature type="domain" description="AB hydrolase-1" evidence="3">
    <location>
        <begin position="108"/>
        <end position="230"/>
    </location>
</feature>
<organism evidence="4 5">
    <name type="scientific">Calocera cornea HHB12733</name>
    <dbReference type="NCBI Taxonomy" id="1353952"/>
    <lineage>
        <taxon>Eukaryota</taxon>
        <taxon>Fungi</taxon>
        <taxon>Dikarya</taxon>
        <taxon>Basidiomycota</taxon>
        <taxon>Agaricomycotina</taxon>
        <taxon>Dacrymycetes</taxon>
        <taxon>Dacrymycetales</taxon>
        <taxon>Dacrymycetaceae</taxon>
        <taxon>Calocera</taxon>
    </lineage>
</organism>